<sequence length="119" mass="13572">MLTPVTKIVTTVGNQVDTYYIIEIGDVARDALFKVLNPRSLGIMVDNTLDFHSTKERQNSALCFSGGYFSWNRLMPNVTRVKEARDKGKANEVILVMNNKGEKSRRFYGRLPCRHGYIN</sequence>
<protein>
    <submittedName>
        <fullName evidence="1">Uncharacterized protein</fullName>
    </submittedName>
</protein>
<name>A0ABR1ZN77_9ROSI</name>
<comment type="caution">
    <text evidence="1">The sequence shown here is derived from an EMBL/GenBank/DDBJ whole genome shotgun (WGS) entry which is preliminary data.</text>
</comment>
<proteinExistence type="predicted"/>
<dbReference type="Proteomes" id="UP001396334">
    <property type="component" value="Unassembled WGS sequence"/>
</dbReference>
<accession>A0ABR1ZN77</accession>
<keyword evidence="2" id="KW-1185">Reference proteome</keyword>
<gene>
    <name evidence="1" type="ORF">V6N11_066685</name>
</gene>
<evidence type="ECO:0000313" key="1">
    <source>
        <dbReference type="EMBL" id="KAK8482106.1"/>
    </source>
</evidence>
<dbReference type="EMBL" id="JBBPBN010000815">
    <property type="protein sequence ID" value="KAK8482106.1"/>
    <property type="molecule type" value="Genomic_DNA"/>
</dbReference>
<evidence type="ECO:0000313" key="2">
    <source>
        <dbReference type="Proteomes" id="UP001396334"/>
    </source>
</evidence>
<reference evidence="1 2" key="1">
    <citation type="journal article" date="2024" name="G3 (Bethesda)">
        <title>Genome assembly of Hibiscus sabdariffa L. provides insights into metabolisms of medicinal natural products.</title>
        <authorList>
            <person name="Kim T."/>
        </authorList>
    </citation>
    <scope>NUCLEOTIDE SEQUENCE [LARGE SCALE GENOMIC DNA]</scope>
    <source>
        <strain evidence="1">TK-2024</strain>
        <tissue evidence="1">Old leaves</tissue>
    </source>
</reference>
<organism evidence="1 2">
    <name type="scientific">Hibiscus sabdariffa</name>
    <name type="common">roselle</name>
    <dbReference type="NCBI Taxonomy" id="183260"/>
    <lineage>
        <taxon>Eukaryota</taxon>
        <taxon>Viridiplantae</taxon>
        <taxon>Streptophyta</taxon>
        <taxon>Embryophyta</taxon>
        <taxon>Tracheophyta</taxon>
        <taxon>Spermatophyta</taxon>
        <taxon>Magnoliopsida</taxon>
        <taxon>eudicotyledons</taxon>
        <taxon>Gunneridae</taxon>
        <taxon>Pentapetalae</taxon>
        <taxon>rosids</taxon>
        <taxon>malvids</taxon>
        <taxon>Malvales</taxon>
        <taxon>Malvaceae</taxon>
        <taxon>Malvoideae</taxon>
        <taxon>Hibiscus</taxon>
    </lineage>
</organism>